<dbReference type="EC" id="2.3.1.179" evidence="4"/>
<evidence type="ECO:0000313" key="4">
    <source>
        <dbReference type="EMBL" id="MPM43804.1"/>
    </source>
</evidence>
<dbReference type="InterPro" id="IPR018201">
    <property type="entry name" value="Ketoacyl_synth_AS"/>
</dbReference>
<name>A0A645A1X4_9ZZZZ</name>
<dbReference type="CDD" id="cd00834">
    <property type="entry name" value="KAS_I_II"/>
    <property type="match status" value="1"/>
</dbReference>
<dbReference type="Pfam" id="PF00109">
    <property type="entry name" value="ketoacyl-synt"/>
    <property type="match status" value="1"/>
</dbReference>
<dbReference type="PANTHER" id="PTHR11712:SF336">
    <property type="entry name" value="3-OXOACYL-[ACYL-CARRIER-PROTEIN] SYNTHASE, MITOCHONDRIAL"/>
    <property type="match status" value="1"/>
</dbReference>
<evidence type="ECO:0000256" key="2">
    <source>
        <dbReference type="ARBA" id="ARBA00022679"/>
    </source>
</evidence>
<dbReference type="Pfam" id="PF02801">
    <property type="entry name" value="Ketoacyl-synt_C"/>
    <property type="match status" value="1"/>
</dbReference>
<gene>
    <name evidence="4" type="primary">fabF_34</name>
    <name evidence="4" type="ORF">SDC9_90481</name>
</gene>
<comment type="similarity">
    <text evidence="1">Belongs to the thiolase-like superfamily. Beta-ketoacyl-ACP synthases family.</text>
</comment>
<evidence type="ECO:0000256" key="1">
    <source>
        <dbReference type="ARBA" id="ARBA00008467"/>
    </source>
</evidence>
<dbReference type="SMART" id="SM00825">
    <property type="entry name" value="PKS_KS"/>
    <property type="match status" value="1"/>
</dbReference>
<dbReference type="EMBL" id="VSSQ01010240">
    <property type="protein sequence ID" value="MPM43804.1"/>
    <property type="molecule type" value="Genomic_DNA"/>
</dbReference>
<dbReference type="NCBIfam" id="NF005589">
    <property type="entry name" value="PRK07314.1"/>
    <property type="match status" value="1"/>
</dbReference>
<protein>
    <submittedName>
        <fullName evidence="4">3-oxoacyl-[acyl-carrier-protein] synthase 2</fullName>
        <ecNumber evidence="4">2.3.1.179</ecNumber>
    </submittedName>
</protein>
<dbReference type="PROSITE" id="PS52004">
    <property type="entry name" value="KS3_2"/>
    <property type="match status" value="1"/>
</dbReference>
<sequence length="401" mass="42373">MKKRIVITGMGAVTPIGIGVEQYWNSLIEGQCGIEKITRIDTENIPVKTAAEVKNFNSKDYFSARLADDLDIFMQFAYVAAEEAMEDSGLKADMRTGIVMGTALAGLTLIGETQEDLTKNNTHVSPRFVSKILGNTAAAHFSINHGIKGPSLTVSTACSSGGDAITTASMLLNTGAADSVVVMGGESVVSPLFIHSLYKAGAISKRGESHPFSKNRDGFVIGEGGGSIILETLEHALARNADIKGELLACANNTDAYHSVTPHPEGAGAYACMKTAIESANLNPCDIGYLNAHGTSTEKGDAAETKAINRIFKDYQVPVSSTKGATGHMMGAGGITEVITCIKAISSGILPPNINYTEKDEACILNLIENEMIHKNIDIAMSNSFGFGGQNSCIIVGRYLK</sequence>
<keyword evidence="2 4" id="KW-0808">Transferase</keyword>
<dbReference type="InterPro" id="IPR020841">
    <property type="entry name" value="PKS_Beta-ketoAc_synthase_dom"/>
</dbReference>
<comment type="caution">
    <text evidence="4">The sequence shown here is derived from an EMBL/GenBank/DDBJ whole genome shotgun (WGS) entry which is preliminary data.</text>
</comment>
<dbReference type="InterPro" id="IPR014030">
    <property type="entry name" value="Ketoacyl_synth_N"/>
</dbReference>
<proteinExistence type="inferred from homology"/>
<evidence type="ECO:0000259" key="3">
    <source>
        <dbReference type="PROSITE" id="PS52004"/>
    </source>
</evidence>
<dbReference type="AlphaFoldDB" id="A0A645A1X4"/>
<reference evidence="4" key="1">
    <citation type="submission" date="2019-08" db="EMBL/GenBank/DDBJ databases">
        <authorList>
            <person name="Kucharzyk K."/>
            <person name="Murdoch R.W."/>
            <person name="Higgins S."/>
            <person name="Loffler F."/>
        </authorList>
    </citation>
    <scope>NUCLEOTIDE SEQUENCE</scope>
</reference>
<dbReference type="PANTHER" id="PTHR11712">
    <property type="entry name" value="POLYKETIDE SYNTHASE-RELATED"/>
    <property type="match status" value="1"/>
</dbReference>
<dbReference type="InterPro" id="IPR016039">
    <property type="entry name" value="Thiolase-like"/>
</dbReference>
<dbReference type="SUPFAM" id="SSF53901">
    <property type="entry name" value="Thiolase-like"/>
    <property type="match status" value="2"/>
</dbReference>
<dbReference type="PROSITE" id="PS00606">
    <property type="entry name" value="KS3_1"/>
    <property type="match status" value="1"/>
</dbReference>
<feature type="domain" description="Ketosynthase family 3 (KS3)" evidence="3">
    <location>
        <begin position="2"/>
        <end position="398"/>
    </location>
</feature>
<organism evidence="4">
    <name type="scientific">bioreactor metagenome</name>
    <dbReference type="NCBI Taxonomy" id="1076179"/>
    <lineage>
        <taxon>unclassified sequences</taxon>
        <taxon>metagenomes</taxon>
        <taxon>ecological metagenomes</taxon>
    </lineage>
</organism>
<keyword evidence="4" id="KW-0012">Acyltransferase</keyword>
<dbReference type="GO" id="GO:0004315">
    <property type="term" value="F:3-oxoacyl-[acyl-carrier-protein] synthase activity"/>
    <property type="evidence" value="ECO:0007669"/>
    <property type="project" value="UniProtKB-EC"/>
</dbReference>
<accession>A0A645A1X4</accession>
<dbReference type="InterPro" id="IPR014031">
    <property type="entry name" value="Ketoacyl_synth_C"/>
</dbReference>
<dbReference type="InterPro" id="IPR000794">
    <property type="entry name" value="Beta-ketoacyl_synthase"/>
</dbReference>
<dbReference type="GO" id="GO:0006633">
    <property type="term" value="P:fatty acid biosynthetic process"/>
    <property type="evidence" value="ECO:0007669"/>
    <property type="project" value="InterPro"/>
</dbReference>
<dbReference type="Gene3D" id="3.40.47.10">
    <property type="match status" value="1"/>
</dbReference>